<dbReference type="PROSITE" id="PS50404">
    <property type="entry name" value="GST_NTER"/>
    <property type="match status" value="1"/>
</dbReference>
<dbReference type="Gene3D" id="3.40.30.10">
    <property type="entry name" value="Glutaredoxin"/>
    <property type="match status" value="1"/>
</dbReference>
<accession>A0A1E3H6T8</accession>
<reference evidence="3 4" key="1">
    <citation type="submission" date="2016-07" db="EMBL/GenBank/DDBJ databases">
        <title>Draft Genome Sequence of Methylobrevis pamukkalensis PK2.</title>
        <authorList>
            <person name="Vasilenko O.V."/>
            <person name="Doronina N.V."/>
            <person name="Shmareva M.N."/>
            <person name="Tarlachkov S.V."/>
            <person name="Mustakhimov I."/>
            <person name="Trotsenko Y.A."/>
        </authorList>
    </citation>
    <scope>NUCLEOTIDE SEQUENCE [LARGE SCALE GENOMIC DNA]</scope>
    <source>
        <strain evidence="3 4">PK2</strain>
    </source>
</reference>
<name>A0A1E3H6T8_9HYPH</name>
<keyword evidence="4" id="KW-1185">Reference proteome</keyword>
<organism evidence="3 4">
    <name type="scientific">Methylobrevis pamukkalensis</name>
    <dbReference type="NCBI Taxonomy" id="1439726"/>
    <lineage>
        <taxon>Bacteria</taxon>
        <taxon>Pseudomonadati</taxon>
        <taxon>Pseudomonadota</taxon>
        <taxon>Alphaproteobacteria</taxon>
        <taxon>Hyphomicrobiales</taxon>
        <taxon>Pleomorphomonadaceae</taxon>
        <taxon>Methylobrevis</taxon>
    </lineage>
</organism>
<dbReference type="CDD" id="cd03056">
    <property type="entry name" value="GST_N_4"/>
    <property type="match status" value="1"/>
</dbReference>
<sequence>MSEFTLHCFTESGNAYKAALMLELSGCDWSPKFIPFFEGATRDPAWRESVNEMGEAPVLEHRGRRFTQSGVILDYLAETTGRYAAGNDDETREIWRWILFDNHKFTSYYATLRFLYGLQNSGETPVTEFLRARARAAYAVVDKHLAKADFLVGAARPSPTFRSPAISSTRRRPASTGRPNSRMSRPSRSGSPRCPAGRRRPT</sequence>
<dbReference type="InterPro" id="IPR036249">
    <property type="entry name" value="Thioredoxin-like_sf"/>
</dbReference>
<dbReference type="SUPFAM" id="SSF47616">
    <property type="entry name" value="GST C-terminal domain-like"/>
    <property type="match status" value="1"/>
</dbReference>
<evidence type="ECO:0000256" key="1">
    <source>
        <dbReference type="SAM" id="MobiDB-lite"/>
    </source>
</evidence>
<feature type="domain" description="GST N-terminal" evidence="2">
    <location>
        <begin position="2"/>
        <end position="84"/>
    </location>
</feature>
<dbReference type="InterPro" id="IPR036282">
    <property type="entry name" value="Glutathione-S-Trfase_C_sf"/>
</dbReference>
<gene>
    <name evidence="3" type="ORF">A6302_00562</name>
</gene>
<dbReference type="Gene3D" id="1.20.1050.10">
    <property type="match status" value="1"/>
</dbReference>
<dbReference type="Pfam" id="PF02798">
    <property type="entry name" value="GST_N"/>
    <property type="match status" value="1"/>
</dbReference>
<feature type="compositionally biased region" description="Low complexity" evidence="1">
    <location>
        <begin position="177"/>
        <end position="195"/>
    </location>
</feature>
<dbReference type="AlphaFoldDB" id="A0A1E3H6T8"/>
<feature type="region of interest" description="Disordered" evidence="1">
    <location>
        <begin position="161"/>
        <end position="202"/>
    </location>
</feature>
<protein>
    <recommendedName>
        <fullName evidence="2">GST N-terminal domain-containing protein</fullName>
    </recommendedName>
</protein>
<proteinExistence type="predicted"/>
<dbReference type="Proteomes" id="UP000094622">
    <property type="component" value="Unassembled WGS sequence"/>
</dbReference>
<comment type="caution">
    <text evidence="3">The sequence shown here is derived from an EMBL/GenBank/DDBJ whole genome shotgun (WGS) entry which is preliminary data.</text>
</comment>
<evidence type="ECO:0000259" key="2">
    <source>
        <dbReference type="PROSITE" id="PS50404"/>
    </source>
</evidence>
<evidence type="ECO:0000313" key="4">
    <source>
        <dbReference type="Proteomes" id="UP000094622"/>
    </source>
</evidence>
<evidence type="ECO:0000313" key="3">
    <source>
        <dbReference type="EMBL" id="ODN72047.1"/>
    </source>
</evidence>
<dbReference type="SUPFAM" id="SSF52833">
    <property type="entry name" value="Thioredoxin-like"/>
    <property type="match status" value="1"/>
</dbReference>
<dbReference type="EMBL" id="MCRJ01000008">
    <property type="protein sequence ID" value="ODN72047.1"/>
    <property type="molecule type" value="Genomic_DNA"/>
</dbReference>
<dbReference type="PANTHER" id="PTHR44051">
    <property type="entry name" value="GLUTATHIONE S-TRANSFERASE-RELATED"/>
    <property type="match status" value="1"/>
</dbReference>
<dbReference type="PANTHER" id="PTHR44051:SF2">
    <property type="entry name" value="HYPOTHETICAL GLUTATHIONE S-TRANSFERASE LIKE PROTEIN"/>
    <property type="match status" value="1"/>
</dbReference>
<dbReference type="InterPro" id="IPR004045">
    <property type="entry name" value="Glutathione_S-Trfase_N"/>
</dbReference>